<evidence type="ECO:0000313" key="2">
    <source>
        <dbReference type="EMBL" id="KAJ7076256.1"/>
    </source>
</evidence>
<feature type="region of interest" description="Disordered" evidence="1">
    <location>
        <begin position="48"/>
        <end position="68"/>
    </location>
</feature>
<keyword evidence="3" id="KW-1185">Reference proteome</keyword>
<protein>
    <submittedName>
        <fullName evidence="2">Uncharacterized protein</fullName>
    </submittedName>
</protein>
<dbReference type="Proteomes" id="UP001222325">
    <property type="component" value="Unassembled WGS sequence"/>
</dbReference>
<sequence length="406" mass="45568">MDVDLPNVPDADLDPEEEFIGPRLPGTYFKIIPHPNSTDPTSSIIPLGSSQPISSTDTPDRFSTTSSNHRSPWFPFRTRADFEAAEIVVTGALNSNLTDKLLDGINHSWCDGKSRVTIENSRQMQQELQSARRYGVGFQSASVFASYKGETHEIKFEYRDPWDWITTLLDDVTLGSTSIYNSVRKYYCEGSIVQVYQERVIDEPNTADAWARFESELPEADPYPHCLLPLHFWLDEGLVTKRITMHPMVLRPVFQPGNIRNTSGNGGGVLVGYMAAVCDPSDPSNRKAPETLEFAKYKMEVYQKVLAVIFRSLKSRSRNGEPIRCPDHVARIFHPGFLINSLDGKEAAYFNACRAALANFPCPKCLVSKADLHRITSSFTIRTSATMKALASGKTRSHNWDQIRPN</sequence>
<proteinExistence type="predicted"/>
<dbReference type="InterPro" id="IPR041078">
    <property type="entry name" value="Plavaka"/>
</dbReference>
<evidence type="ECO:0000256" key="1">
    <source>
        <dbReference type="SAM" id="MobiDB-lite"/>
    </source>
</evidence>
<accession>A0AAD6XK75</accession>
<dbReference type="EMBL" id="JARJCN010000083">
    <property type="protein sequence ID" value="KAJ7076256.1"/>
    <property type="molecule type" value="Genomic_DNA"/>
</dbReference>
<reference evidence="2" key="1">
    <citation type="submission" date="2023-03" db="EMBL/GenBank/DDBJ databases">
        <title>Massive genome expansion in bonnet fungi (Mycena s.s.) driven by repeated elements and novel gene families across ecological guilds.</title>
        <authorList>
            <consortium name="Lawrence Berkeley National Laboratory"/>
            <person name="Harder C.B."/>
            <person name="Miyauchi S."/>
            <person name="Viragh M."/>
            <person name="Kuo A."/>
            <person name="Thoen E."/>
            <person name="Andreopoulos B."/>
            <person name="Lu D."/>
            <person name="Skrede I."/>
            <person name="Drula E."/>
            <person name="Henrissat B."/>
            <person name="Morin E."/>
            <person name="Kohler A."/>
            <person name="Barry K."/>
            <person name="LaButti K."/>
            <person name="Morin E."/>
            <person name="Salamov A."/>
            <person name="Lipzen A."/>
            <person name="Mereny Z."/>
            <person name="Hegedus B."/>
            <person name="Baldrian P."/>
            <person name="Stursova M."/>
            <person name="Weitz H."/>
            <person name="Taylor A."/>
            <person name="Grigoriev I.V."/>
            <person name="Nagy L.G."/>
            <person name="Martin F."/>
            <person name="Kauserud H."/>
        </authorList>
    </citation>
    <scope>NUCLEOTIDE SEQUENCE</scope>
    <source>
        <strain evidence="2">CBHHK173m</strain>
    </source>
</reference>
<evidence type="ECO:0000313" key="3">
    <source>
        <dbReference type="Proteomes" id="UP001222325"/>
    </source>
</evidence>
<dbReference type="AlphaFoldDB" id="A0AAD6XK75"/>
<name>A0AAD6XK75_9AGAR</name>
<comment type="caution">
    <text evidence="2">The sequence shown here is derived from an EMBL/GenBank/DDBJ whole genome shotgun (WGS) entry which is preliminary data.</text>
</comment>
<dbReference type="Pfam" id="PF18759">
    <property type="entry name" value="Plavaka"/>
    <property type="match status" value="1"/>
</dbReference>
<gene>
    <name evidence="2" type="ORF">B0H15DRAFT_790797</name>
</gene>
<organism evidence="2 3">
    <name type="scientific">Mycena belliarum</name>
    <dbReference type="NCBI Taxonomy" id="1033014"/>
    <lineage>
        <taxon>Eukaryota</taxon>
        <taxon>Fungi</taxon>
        <taxon>Dikarya</taxon>
        <taxon>Basidiomycota</taxon>
        <taxon>Agaricomycotina</taxon>
        <taxon>Agaricomycetes</taxon>
        <taxon>Agaricomycetidae</taxon>
        <taxon>Agaricales</taxon>
        <taxon>Marasmiineae</taxon>
        <taxon>Mycenaceae</taxon>
        <taxon>Mycena</taxon>
    </lineage>
</organism>